<dbReference type="WBParaSite" id="ACRNAN_Path_1151.g4446.t1">
    <property type="protein sequence ID" value="ACRNAN_Path_1151.g4446.t1"/>
    <property type="gene ID" value="ACRNAN_Path_1151.g4446"/>
</dbReference>
<feature type="coiled-coil region" evidence="8">
    <location>
        <begin position="1157"/>
        <end position="1191"/>
    </location>
</feature>
<dbReference type="InterPro" id="IPR007110">
    <property type="entry name" value="Ig-like_dom"/>
</dbReference>
<dbReference type="SMART" id="SM00150">
    <property type="entry name" value="SPEC"/>
    <property type="match status" value="2"/>
</dbReference>
<dbReference type="GO" id="GO:0031672">
    <property type="term" value="C:A band"/>
    <property type="evidence" value="ECO:0007669"/>
    <property type="project" value="UniProtKB-ARBA"/>
</dbReference>
<feature type="region of interest" description="Disordered" evidence="9">
    <location>
        <begin position="1"/>
        <end position="23"/>
    </location>
</feature>
<comment type="subcellular location">
    <subcellularLocation>
        <location evidence="1">Cytoplasm</location>
    </subcellularLocation>
</comment>
<comment type="similarity">
    <text evidence="2">Belongs to the protein kinase superfamily. CAMK Ser/Thr protein kinase family.</text>
</comment>
<dbReference type="PANTHER" id="PTHR35971:SF5">
    <property type="entry name" value="OBSCURIN LIKE CYTOSKELETAL ADAPTOR 1"/>
    <property type="match status" value="1"/>
</dbReference>
<evidence type="ECO:0000256" key="5">
    <source>
        <dbReference type="ARBA" id="ARBA00022737"/>
    </source>
</evidence>
<protein>
    <submittedName>
        <fullName evidence="12">Ig-like domain-containing protein</fullName>
    </submittedName>
</protein>
<dbReference type="PROSITE" id="PS50835">
    <property type="entry name" value="IG_LIKE"/>
    <property type="match status" value="6"/>
</dbReference>
<evidence type="ECO:0000256" key="3">
    <source>
        <dbReference type="ARBA" id="ARBA00022490"/>
    </source>
</evidence>
<name>A0A914BWE3_9BILA</name>
<feature type="domain" description="Ig-like" evidence="10">
    <location>
        <begin position="2173"/>
        <end position="2262"/>
    </location>
</feature>
<feature type="coiled-coil region" evidence="8">
    <location>
        <begin position="1048"/>
        <end position="1082"/>
    </location>
</feature>
<sequence length="2309" mass="265700">MGPRELDDSNIPGSAAGGDEKPTTTTISTIAVRAAPHTTIVIAMLKSLGYIELRIDEMKPRLLEIGSNIAETSTLLNNHNDLVARLRSKQDQVEELLSRADQLVTEQKDSDVIVYEAMADSLGVAWKELNRQLELRGYILEDTLRFYEEAQKHDQVSAQVGNLLKSALTGPIDPNVAAQVNQGINDLIGITASAIDLGSTIITQIRIVGSLADNAERPNETADACMLIEKVMLRMSKNWEEFEGVWSPNKDKFSGYAPAQIAQAQALGAQAAPDRAREGKEVAGKYAAQLAAFENWLQAAQAKFGQSQDSSTINILLQESKQQRENFKQLIQEIEKDPSYGQLSGRITDIQNNIENFIKQLEDRHQLFARTQQFFQNADSMLHQLSAMSADLINANASMAGELGPLARQKAMVVIEEGEKILRYGHNQPVIDKLNQLHSKLSEVEQLAQQRIQAATQHLRQQISTISTWLKDVAEPFLASSGNMGNDLASAAEFLNRHKSFATEVINKEHEVHAILNRAHELPEEDRRSLRDFQQRYENVKQALEWRIQLGNTYQQVQKFARELEGSFDSLSQLLSSNQNFANEQVANQMVNVFHMIQETLSQERHQGEKFVSNAKAVGTQDLHLNVDQAIDSVRSILVEHENRFSQLTHKWQDWQKSKGEAKRSLQVLEEIHIWQIDTSERIRTLEQQAEHAQTVQEREQIQAQLQRISHEIPAQTQKIQEVERIATEQRSQEVLQKIPEVKHRQEEIKTRVGLIQEKLQVQQQIQENIRKTIEEIQIWQVETFDRIRQIEDQARNARTQQESEQVQTQLQRIVQEIPPQGQRIQEVEKVVREQRQGEEVARKVVETQRRQQQLEDTVQQVQQRVQVQQAAQEIRNTIEEIQIWQVDTYERIRQLEDQASRARDQQEYEQVQTQIQKVVQEIPPQRQRIQEIQKVVQEQRQGEDIVRQVAETQRRQQQLEEAVQQAQQRVQVQRAAQEIRKTIEEIQIWQVDTFERIRQLEDQASSVRTQQEQEQVQTQIQKVVQEIPPQRQRIQEIQKVVQEQRQGEDIARQVAETQRRQQQLEEAVQQAQQQVQQQVQVQRAAQEIRKTIEEIQIWQVDTFERIRQLEDQASSVRTQQEQEQVQTQIQKVVQEIPPQRQRIQEIQKVVQEQRQGEDVARQVAETQRRQQQLEETIQQVQQKVQGQQETQTLRKTIEEIQIWQVDTFERIRVLEDQANRSRTQQEYEQVQTQIQKVVQEIPPQRQKIQEVQQIVQQQRQGEEILRPLAEIQKRQQQLEESLQQAQRKVQAKKEVEEKIQRTVEEIQMWQVDTIGRIRLREAEAEKVQTIEEREEVKEKVEKTLQELPVQQHKLQEVVRTVREQGAEEAVRKVAEVQSQQQEVETRLEKLYQKVLSPPGQPKETIKRVVEEIQMWQEDVFEIIRVLDAEAERAKTIQEKEVVREKLERTIQQVPQQQIRLQEAQQRVLREQESEETVRKLVESQRRQQELEERLRQLQKKVTETFITEQLTETQRAPRLVTELRDVQVEEGTRFEFAAKIDAAPEPRVTWLKDGIDVKDNADYRTVYLNGTATLTIEETFIEDTAVYTLRAENGLGKAESSAKLIVKSRSQLGKEEAQKPRFVKQLQNVTITEGETARLDCVVVAQPEPKVVWYKEEETIRESDRVKLQFSGDHCILTLHDTRAQDQGLYKVRAQNIHGETTNFCRLTVQPRRVAPPKPAIRVEAPAFTPSLTNQTVREGQQAVLQVRTTGEPEPKVTWKFQDRPIQTSETTQLIFESNGWSRVVIERAQPQHSGLYMVEAINEAGEARTGATLVVAPGYEVPKSIQTQDLTQEVVRRQIQQEGFWSDGAYTAGTPTPPPIPRHYQTTTEEFAEHEVSDLGYSSIANAPEFIRPFQNEYTVNEGEKIQIDCEMIGNPRPKIHWFFNDRPIKSNYQFAEFINIGDTYSINFNPAKLENAGFYRMVAENVRGKTESATLIHVRPKSLIPQPAVKPKKPHTIEHQKVYEEFGATEYREIIPAAHKHQRSGVTTPPPAKKPHPEALPRQMGGSLYHQRQDEFLDQYDAQEKQVVGHPPHFTQTLVSCVATVGDSAKFEGVVTGWPAPDVQWTKDGINISKQSHPHIDFSNIGGRVSLTFHNASLDDAGKYMCTAKNSSGVATSSAQFVVRPKTIAPDFVKRLISEEVMEGERLKWTVRVTGDPPPKVTWLRDGQVIPDCEEVRLVNEGNGAHSMIIQHVELADCGQFTCLAENTAGEARSTADLVVRPQGTEPGSYFHITKVTQEKQVKGEEVSRNQTFSIENPRITTPINP</sequence>
<keyword evidence="8" id="KW-0175">Coiled coil</keyword>
<dbReference type="InterPro" id="IPR013783">
    <property type="entry name" value="Ig-like_fold"/>
</dbReference>
<feature type="domain" description="Ig-like" evidence="10">
    <location>
        <begin position="1727"/>
        <end position="1816"/>
    </location>
</feature>
<keyword evidence="4" id="KW-0597">Phosphoprotein</keyword>
<accession>A0A914BWE3</accession>
<reference evidence="12" key="1">
    <citation type="submission" date="2022-11" db="UniProtKB">
        <authorList>
            <consortium name="WormBaseParasite"/>
        </authorList>
    </citation>
    <scope>IDENTIFICATION</scope>
</reference>
<feature type="coiled-coil region" evidence="8">
    <location>
        <begin position="845"/>
        <end position="922"/>
    </location>
</feature>
<dbReference type="Gene3D" id="1.20.58.60">
    <property type="match status" value="2"/>
</dbReference>
<dbReference type="Pfam" id="PF25075">
    <property type="entry name" value="DUF7799"/>
    <property type="match status" value="1"/>
</dbReference>
<dbReference type="Pfam" id="PF07679">
    <property type="entry name" value="I-set"/>
    <property type="match status" value="6"/>
</dbReference>
<feature type="coiled-coil region" evidence="8">
    <location>
        <begin position="1269"/>
        <end position="1394"/>
    </location>
</feature>
<proteinExistence type="inferred from homology"/>
<evidence type="ECO:0000256" key="4">
    <source>
        <dbReference type="ARBA" id="ARBA00022553"/>
    </source>
</evidence>
<dbReference type="InterPro" id="IPR056701">
    <property type="entry name" value="DUF7799"/>
</dbReference>
<keyword evidence="3" id="KW-0963">Cytoplasm</keyword>
<feature type="region of interest" description="Disordered" evidence="9">
    <location>
        <begin position="2023"/>
        <end position="2046"/>
    </location>
</feature>
<feature type="coiled-coil region" evidence="8">
    <location>
        <begin position="683"/>
        <end position="712"/>
    </location>
</feature>
<dbReference type="FunFam" id="2.60.40.10:FF:000032">
    <property type="entry name" value="palladin isoform X1"/>
    <property type="match status" value="1"/>
</dbReference>
<dbReference type="FunFam" id="2.60.40.10:FF:000080">
    <property type="entry name" value="Myosin light chain kinase, smooth muscle"/>
    <property type="match status" value="1"/>
</dbReference>
<feature type="coiled-coil region" evidence="8">
    <location>
        <begin position="1447"/>
        <end position="1508"/>
    </location>
</feature>
<dbReference type="InterPro" id="IPR013098">
    <property type="entry name" value="Ig_I-set"/>
</dbReference>
<feature type="coiled-coil region" evidence="8">
    <location>
        <begin position="76"/>
        <end position="106"/>
    </location>
</feature>
<evidence type="ECO:0000256" key="9">
    <source>
        <dbReference type="SAM" id="MobiDB-lite"/>
    </source>
</evidence>
<dbReference type="InterPro" id="IPR003598">
    <property type="entry name" value="Ig_sub2"/>
</dbReference>
<dbReference type="FunFam" id="2.60.40.10:FF:000425">
    <property type="entry name" value="Myosin light chain kinase"/>
    <property type="match status" value="4"/>
</dbReference>
<evidence type="ECO:0000259" key="10">
    <source>
        <dbReference type="PROSITE" id="PS50835"/>
    </source>
</evidence>
<dbReference type="SUPFAM" id="SSF48726">
    <property type="entry name" value="Immunoglobulin"/>
    <property type="match status" value="6"/>
</dbReference>
<feature type="domain" description="Ig-like" evidence="10">
    <location>
        <begin position="1621"/>
        <end position="1709"/>
    </location>
</feature>
<keyword evidence="7" id="KW-0393">Immunoglobulin domain</keyword>
<feature type="coiled-coil region" evidence="8">
    <location>
        <begin position="788"/>
        <end position="817"/>
    </location>
</feature>
<evidence type="ECO:0000256" key="6">
    <source>
        <dbReference type="ARBA" id="ARBA00023157"/>
    </source>
</evidence>
<dbReference type="InterPro" id="IPR052385">
    <property type="entry name" value="Obscurin/Obscurin-like_Reg"/>
</dbReference>
<dbReference type="InterPro" id="IPR036179">
    <property type="entry name" value="Ig-like_dom_sf"/>
</dbReference>
<feature type="domain" description="Ig-like" evidence="10">
    <location>
        <begin position="1890"/>
        <end position="1979"/>
    </location>
</feature>
<evidence type="ECO:0000313" key="11">
    <source>
        <dbReference type="Proteomes" id="UP000887540"/>
    </source>
</evidence>
<dbReference type="InterPro" id="IPR002017">
    <property type="entry name" value="Spectrin_repeat"/>
</dbReference>
<dbReference type="Pfam" id="PF25101">
    <property type="entry name" value="Spectrin_7"/>
    <property type="match status" value="1"/>
</dbReference>
<dbReference type="InterPro" id="IPR018159">
    <property type="entry name" value="Spectrin/alpha-actinin"/>
</dbReference>
<evidence type="ECO:0000256" key="1">
    <source>
        <dbReference type="ARBA" id="ARBA00004496"/>
    </source>
</evidence>
<dbReference type="InterPro" id="IPR058157">
    <property type="entry name" value="Spectrin_met"/>
</dbReference>
<dbReference type="SMART" id="SM00409">
    <property type="entry name" value="IG"/>
    <property type="match status" value="6"/>
</dbReference>
<keyword evidence="5" id="KW-0677">Repeat</keyword>
<feature type="coiled-coil region" evidence="8">
    <location>
        <begin position="950"/>
        <end position="1018"/>
    </location>
</feature>
<dbReference type="SMART" id="SM00408">
    <property type="entry name" value="IGc2"/>
    <property type="match status" value="6"/>
</dbReference>
<evidence type="ECO:0000313" key="12">
    <source>
        <dbReference type="WBParaSite" id="ACRNAN_Path_1151.g4446.t1"/>
    </source>
</evidence>
<evidence type="ECO:0000256" key="2">
    <source>
        <dbReference type="ARBA" id="ARBA00006692"/>
    </source>
</evidence>
<organism evidence="11 12">
    <name type="scientific">Acrobeloides nanus</name>
    <dbReference type="NCBI Taxonomy" id="290746"/>
    <lineage>
        <taxon>Eukaryota</taxon>
        <taxon>Metazoa</taxon>
        <taxon>Ecdysozoa</taxon>
        <taxon>Nematoda</taxon>
        <taxon>Chromadorea</taxon>
        <taxon>Rhabditida</taxon>
        <taxon>Tylenchina</taxon>
        <taxon>Cephalobomorpha</taxon>
        <taxon>Cephaloboidea</taxon>
        <taxon>Cephalobidae</taxon>
        <taxon>Acrobeloides</taxon>
    </lineage>
</organism>
<feature type="domain" description="Ig-like" evidence="10">
    <location>
        <begin position="2075"/>
        <end position="2165"/>
    </location>
</feature>
<dbReference type="InterPro" id="IPR003599">
    <property type="entry name" value="Ig_sub"/>
</dbReference>
<dbReference type="Gene3D" id="2.60.40.10">
    <property type="entry name" value="Immunoglobulins"/>
    <property type="match status" value="6"/>
</dbReference>
<dbReference type="SUPFAM" id="SSF46966">
    <property type="entry name" value="Spectrin repeat"/>
    <property type="match status" value="2"/>
</dbReference>
<dbReference type="Pfam" id="PF00435">
    <property type="entry name" value="Spectrin"/>
    <property type="match status" value="1"/>
</dbReference>
<keyword evidence="6" id="KW-1015">Disulfide bond</keyword>
<dbReference type="GO" id="GO:0019899">
    <property type="term" value="F:enzyme binding"/>
    <property type="evidence" value="ECO:0007669"/>
    <property type="project" value="UniProtKB-ARBA"/>
</dbReference>
<dbReference type="Proteomes" id="UP000887540">
    <property type="component" value="Unplaced"/>
</dbReference>
<evidence type="ECO:0000256" key="7">
    <source>
        <dbReference type="ARBA" id="ARBA00023319"/>
    </source>
</evidence>
<evidence type="ECO:0000256" key="8">
    <source>
        <dbReference type="SAM" id="Coils"/>
    </source>
</evidence>
<dbReference type="PANTHER" id="PTHR35971">
    <property type="entry name" value="SI:DKEY-31G6.6"/>
    <property type="match status" value="1"/>
</dbReference>
<feature type="domain" description="Ig-like" evidence="10">
    <location>
        <begin position="1518"/>
        <end position="1606"/>
    </location>
</feature>
<keyword evidence="11" id="KW-1185">Reference proteome</keyword>